<evidence type="ECO:0000259" key="1">
    <source>
        <dbReference type="Pfam" id="PF18370"/>
    </source>
</evidence>
<protein>
    <submittedName>
        <fullName evidence="3">FG-GAP repeat protein</fullName>
    </submittedName>
</protein>
<dbReference type="AlphaFoldDB" id="A5INB0"/>
<evidence type="ECO:0000313" key="4">
    <source>
        <dbReference type="Proteomes" id="UP000006558"/>
    </source>
</evidence>
<evidence type="ECO:0000259" key="2">
    <source>
        <dbReference type="Pfam" id="PF21348"/>
    </source>
</evidence>
<dbReference type="InterPro" id="IPR049366">
    <property type="entry name" value="RGL11_C"/>
</dbReference>
<dbReference type="InterPro" id="IPR034641">
    <property type="entry name" value="RGL11"/>
</dbReference>
<dbReference type="RefSeq" id="WP_011944090.1">
    <property type="nucleotide sequence ID" value="NC_009486.1"/>
</dbReference>
<dbReference type="SUPFAM" id="SSF69318">
    <property type="entry name" value="Integrin alpha N-terminal domain"/>
    <property type="match status" value="1"/>
</dbReference>
<dbReference type="eggNOG" id="COG3401">
    <property type="taxonomic scope" value="Bacteria"/>
</dbReference>
<name>A5INB0_THEP1</name>
<dbReference type="PANTHER" id="PTHR43118:SF1">
    <property type="entry name" value="RHAMNOGALACTURONAN LYASE (EUROFUNG)"/>
    <property type="match status" value="1"/>
</dbReference>
<organism evidence="3 4">
    <name type="scientific">Thermotoga petrophila (strain ATCC BAA-488 / DSM 13995 / JCM 10881 / RKU-1)</name>
    <dbReference type="NCBI Taxonomy" id="390874"/>
    <lineage>
        <taxon>Bacteria</taxon>
        <taxon>Thermotogati</taxon>
        <taxon>Thermotogota</taxon>
        <taxon>Thermotogae</taxon>
        <taxon>Thermotogales</taxon>
        <taxon>Thermotogaceae</taxon>
        <taxon>Thermotoga</taxon>
    </lineage>
</organism>
<proteinExistence type="predicted"/>
<feature type="domain" description="Rhamnogalacturonan lyase family 11 C-terminal" evidence="2">
    <location>
        <begin position="114"/>
        <end position="611"/>
    </location>
</feature>
<dbReference type="Proteomes" id="UP000006558">
    <property type="component" value="Chromosome"/>
</dbReference>
<dbReference type="STRING" id="390874.Tpet_1678"/>
<gene>
    <name evidence="3" type="ordered locus">Tpet_1678</name>
</gene>
<dbReference type="CDD" id="cd10318">
    <property type="entry name" value="RGL11"/>
    <property type="match status" value="1"/>
</dbReference>
<dbReference type="Pfam" id="PF21348">
    <property type="entry name" value="RGL11_C"/>
    <property type="match status" value="1"/>
</dbReference>
<reference evidence="3 4" key="2">
    <citation type="journal article" date="2009" name="Proc. Natl. Acad. Sci. U.S.A.">
        <title>On the chimeric nature, thermophilic origin, and phylogenetic placement of the Thermotogales.</title>
        <authorList>
            <person name="Zhaxybayeva O."/>
            <person name="Swithers K.S."/>
            <person name="Lapierre P."/>
            <person name="Fournier G.P."/>
            <person name="Bickhart D.M."/>
            <person name="DeBoy R.T."/>
            <person name="Nelson K.E."/>
            <person name="Nesbo C.L."/>
            <person name="Doolittle W.F."/>
            <person name="Gogarten J.P."/>
            <person name="Noll K.M."/>
        </authorList>
    </citation>
    <scope>NUCLEOTIDE SEQUENCE [LARGE SCALE GENOMIC DNA]</scope>
    <source>
        <strain evidence="4">ATCC BAA-488 / DSM 13995 / JCM 10881 / RKU-1</strain>
    </source>
</reference>
<accession>A5INB0</accession>
<dbReference type="EMBL" id="CP000702">
    <property type="protein sequence ID" value="ABQ47683.1"/>
    <property type="molecule type" value="Genomic_DNA"/>
</dbReference>
<evidence type="ECO:0000313" key="3">
    <source>
        <dbReference type="EMBL" id="ABQ47683.1"/>
    </source>
</evidence>
<dbReference type="CAZy" id="PL11">
    <property type="family name" value="Polysaccharide Lyase Family 11"/>
</dbReference>
<dbReference type="InterPro" id="IPR041624">
    <property type="entry name" value="RGI_lyase"/>
</dbReference>
<dbReference type="KEGG" id="tpt:Tpet_1678"/>
<dbReference type="InterPro" id="IPR028994">
    <property type="entry name" value="Integrin_alpha_N"/>
</dbReference>
<dbReference type="Gene3D" id="2.60.40.10">
    <property type="entry name" value="Immunoglobulins"/>
    <property type="match status" value="1"/>
</dbReference>
<feature type="domain" description="Rhamnogalacturonan I lyase beta-sheet" evidence="1">
    <location>
        <begin position="24"/>
        <end position="110"/>
    </location>
</feature>
<dbReference type="HOGENOM" id="CLU_002616_2_0_0"/>
<sequence>MLVKRSLLILILTIVCSLLLFGARQMEYLKRGMVAIKTDEGVFLSWRKLGTDPEDVRFHIYRDGQRITPAPVSLTNFLDPEGTLESVYKVIPVIGGKERVEEASKEVKVWEKNYLEIPIRKPEGGVTPDGVHYEYTANDAAVGDLDGDGEYEIVLKWDPTNSKDNAHDGYTGNTYLDAYEFDGTHLWRIDLGRNIRSGAHYTPFIVYDLDGDGRAEVVCRTSDGTVDGQGNVIGDPNADYRNEKGRILTGPEYLTVFDGLTGRALVTVPFEPARETVESWGDNYGNRVDRFLMAVAYLDGQRPSVVSCRGYYARTALAAYNFRNGKLELLWKFDTKTGNKEYEGQGHHFLRVFDVDNDGRDEIIYGSCVIDDDGTGLFSTRLGHGDAMHFGDLDPTRPGYEVFTIHEGRSKKPYGVAMWDAKTGNVLWGVYIEGADVGRGLAADIDPRYPGVECWTNKTGLYTCKGEKISDNRPNSVNFAIWWDGDLLRELLDHTWYGDHGIGKIDKWDYINEKLVNLVTFTGTLSNNWTKGNPCLQADILGDWREEVIWRTEDSTALRVYVSTYPTNYTFYTLMHDPLYRIDIANQNVGYNQPPHTSFYLGTGMMETPPKPDIYVVK</sequence>
<dbReference type="Pfam" id="PF18370">
    <property type="entry name" value="RGI_lyase"/>
    <property type="match status" value="1"/>
</dbReference>
<dbReference type="PANTHER" id="PTHR43118">
    <property type="entry name" value="RHAMNOGALACTURONAN LYASE (EUROFUNG)"/>
    <property type="match status" value="1"/>
</dbReference>
<reference evidence="4" key="1">
    <citation type="submission" date="2007-05" db="EMBL/GenBank/DDBJ databases">
        <title>Complete sequence of Thermotoga petrophila RKU-1.</title>
        <authorList>
            <consortium name="US DOE Joint Genome Institute"/>
            <person name="Copeland A."/>
            <person name="Lucas S."/>
            <person name="Lapidus A."/>
            <person name="Barry K."/>
            <person name="Glavina del Rio T."/>
            <person name="Dalin E."/>
            <person name="Tice H."/>
            <person name="Pitluck S."/>
            <person name="Sims D."/>
            <person name="Brettin T."/>
            <person name="Bruce D."/>
            <person name="Detter J.C."/>
            <person name="Han C."/>
            <person name="Tapia R."/>
            <person name="Schmutz J."/>
            <person name="Larimer F."/>
            <person name="Land M."/>
            <person name="Hauser L."/>
            <person name="Kyrpides N."/>
            <person name="Mikhailova N."/>
            <person name="Nelson K."/>
            <person name="Gogarten J.P."/>
            <person name="Noll K."/>
            <person name="Richardson P."/>
        </authorList>
    </citation>
    <scope>NUCLEOTIDE SEQUENCE [LARGE SCALE GENOMIC DNA]</scope>
    <source>
        <strain evidence="4">ATCC BAA-488 / DSM 13995 / JCM 10881 / RKU-1</strain>
    </source>
</reference>
<dbReference type="InterPro" id="IPR013783">
    <property type="entry name" value="Ig-like_fold"/>
</dbReference>